<reference evidence="3 4" key="1">
    <citation type="submission" date="2019-02" db="EMBL/GenBank/DDBJ databases">
        <title>Deep-cultivation of Planctomycetes and their phenomic and genomic characterization uncovers novel biology.</title>
        <authorList>
            <person name="Wiegand S."/>
            <person name="Jogler M."/>
            <person name="Boedeker C."/>
            <person name="Pinto D."/>
            <person name="Vollmers J."/>
            <person name="Rivas-Marin E."/>
            <person name="Kohn T."/>
            <person name="Peeters S.H."/>
            <person name="Heuer A."/>
            <person name="Rast P."/>
            <person name="Oberbeckmann S."/>
            <person name="Bunk B."/>
            <person name="Jeske O."/>
            <person name="Meyerdierks A."/>
            <person name="Storesund J.E."/>
            <person name="Kallscheuer N."/>
            <person name="Luecker S."/>
            <person name="Lage O.M."/>
            <person name="Pohl T."/>
            <person name="Merkel B.J."/>
            <person name="Hornburger P."/>
            <person name="Mueller R.-W."/>
            <person name="Bruemmer F."/>
            <person name="Labrenz M."/>
            <person name="Spormann A.M."/>
            <person name="Op Den Camp H."/>
            <person name="Overmann J."/>
            <person name="Amann R."/>
            <person name="Jetten M.S.M."/>
            <person name="Mascher T."/>
            <person name="Medema M.H."/>
            <person name="Devos D.P."/>
            <person name="Kaster A.-K."/>
            <person name="Ovreas L."/>
            <person name="Rohde M."/>
            <person name="Galperin M.Y."/>
            <person name="Jogler C."/>
        </authorList>
    </citation>
    <scope>NUCLEOTIDE SEQUENCE [LARGE SCALE GENOMIC DNA]</scope>
    <source>
        <strain evidence="3 4">Pan14r</strain>
    </source>
</reference>
<comment type="caution">
    <text evidence="3">The sequence shown here is derived from an EMBL/GenBank/DDBJ whole genome shotgun (WGS) entry which is preliminary data.</text>
</comment>
<name>A0A5C5Y1L2_9PLAN</name>
<dbReference type="EMBL" id="SJPL01000001">
    <property type="protein sequence ID" value="TWT68533.1"/>
    <property type="molecule type" value="Genomic_DNA"/>
</dbReference>
<dbReference type="Pfam" id="PF00072">
    <property type="entry name" value="Response_reg"/>
    <property type="match status" value="1"/>
</dbReference>
<proteinExistence type="predicted"/>
<protein>
    <submittedName>
        <fullName evidence="3">Response regulator rcp1</fullName>
    </submittedName>
</protein>
<keyword evidence="4" id="KW-1185">Reference proteome</keyword>
<keyword evidence="1" id="KW-0597">Phosphoprotein</keyword>
<dbReference type="InterPro" id="IPR001789">
    <property type="entry name" value="Sig_transdc_resp-reg_receiver"/>
</dbReference>
<evidence type="ECO:0000313" key="4">
    <source>
        <dbReference type="Proteomes" id="UP000317238"/>
    </source>
</evidence>
<feature type="domain" description="Response regulatory" evidence="2">
    <location>
        <begin position="10"/>
        <end position="135"/>
    </location>
</feature>
<dbReference type="Proteomes" id="UP000317238">
    <property type="component" value="Unassembled WGS sequence"/>
</dbReference>
<dbReference type="SMART" id="SM00448">
    <property type="entry name" value="REC"/>
    <property type="match status" value="1"/>
</dbReference>
<evidence type="ECO:0000313" key="3">
    <source>
        <dbReference type="EMBL" id="TWT68533.1"/>
    </source>
</evidence>
<accession>A0A5C5Y1L2</accession>
<dbReference type="CDD" id="cd17557">
    <property type="entry name" value="REC_Rcp-like"/>
    <property type="match status" value="1"/>
</dbReference>
<dbReference type="GO" id="GO:0000160">
    <property type="term" value="P:phosphorelay signal transduction system"/>
    <property type="evidence" value="ECO:0007669"/>
    <property type="project" value="InterPro"/>
</dbReference>
<dbReference type="AlphaFoldDB" id="A0A5C5Y1L2"/>
<dbReference type="PANTHER" id="PTHR44520">
    <property type="entry name" value="RESPONSE REGULATOR RCP1-RELATED"/>
    <property type="match status" value="1"/>
</dbReference>
<dbReference type="InterPro" id="IPR052893">
    <property type="entry name" value="TCS_response_regulator"/>
</dbReference>
<evidence type="ECO:0000259" key="2">
    <source>
        <dbReference type="PROSITE" id="PS50110"/>
    </source>
</evidence>
<organism evidence="3 4">
    <name type="scientific">Crateriforma conspicua</name>
    <dbReference type="NCBI Taxonomy" id="2527996"/>
    <lineage>
        <taxon>Bacteria</taxon>
        <taxon>Pseudomonadati</taxon>
        <taxon>Planctomycetota</taxon>
        <taxon>Planctomycetia</taxon>
        <taxon>Planctomycetales</taxon>
        <taxon>Planctomycetaceae</taxon>
        <taxon>Crateriforma</taxon>
    </lineage>
</organism>
<dbReference type="PROSITE" id="PS50110">
    <property type="entry name" value="RESPONSE_REGULATORY"/>
    <property type="match status" value="1"/>
</dbReference>
<dbReference type="SUPFAM" id="SSF52172">
    <property type="entry name" value="CheY-like"/>
    <property type="match status" value="1"/>
</dbReference>
<dbReference type="PANTHER" id="PTHR44520:SF2">
    <property type="entry name" value="RESPONSE REGULATOR RCP1"/>
    <property type="match status" value="1"/>
</dbReference>
<dbReference type="InterPro" id="IPR011006">
    <property type="entry name" value="CheY-like_superfamily"/>
</dbReference>
<evidence type="ECO:0000256" key="1">
    <source>
        <dbReference type="PROSITE-ProRule" id="PRU00169"/>
    </source>
</evidence>
<dbReference type="Gene3D" id="3.40.50.2300">
    <property type="match status" value="1"/>
</dbReference>
<feature type="modified residue" description="4-aspartylphosphate" evidence="1">
    <location>
        <position position="68"/>
    </location>
</feature>
<dbReference type="OrthoDB" id="195863at2"/>
<gene>
    <name evidence="3" type="primary">rcp1_1</name>
    <name evidence="3" type="ORF">Pan14r_07790</name>
</gene>
<sequence>MTEPLAKPIDILLVEDSDADAELTSRALKRGKIANTLNRVVDGVEAMEYLRGEGKYADRLRPDLILLDLNMPRMDGREVLREIQQDDDLKQIAVVILTTSDFETDVLEAFGLSNEAYIVKPVDAAQFFSIVQSLKDFWVRVVRLPDEL</sequence>
<dbReference type="RefSeq" id="WP_146438369.1">
    <property type="nucleotide sequence ID" value="NZ_SJPL01000001.1"/>
</dbReference>